<feature type="domain" description="Nephrocystin 3-like N-terminal" evidence="6">
    <location>
        <begin position="388"/>
        <end position="551"/>
    </location>
</feature>
<dbReference type="Pfam" id="PF22939">
    <property type="entry name" value="WHD_GPIID"/>
    <property type="match status" value="1"/>
</dbReference>
<dbReference type="Proteomes" id="UP000053617">
    <property type="component" value="Unassembled WGS sequence"/>
</dbReference>
<dbReference type="EMBL" id="KN847477">
    <property type="protein sequence ID" value="KIX06231.1"/>
    <property type="molecule type" value="Genomic_DNA"/>
</dbReference>
<dbReference type="HOGENOM" id="CLU_001384_2_0_1"/>
<evidence type="ECO:0000256" key="2">
    <source>
        <dbReference type="ARBA" id="ARBA00022737"/>
    </source>
</evidence>
<evidence type="ECO:0000313" key="8">
    <source>
        <dbReference type="Proteomes" id="UP000053617"/>
    </source>
</evidence>
<reference evidence="7 8" key="1">
    <citation type="submission" date="2015-01" db="EMBL/GenBank/DDBJ databases">
        <title>The Genome Sequence of Rhinocladiella mackenzie CBS 650.93.</title>
        <authorList>
            <consortium name="The Broad Institute Genomics Platform"/>
            <person name="Cuomo C."/>
            <person name="de Hoog S."/>
            <person name="Gorbushina A."/>
            <person name="Stielow B."/>
            <person name="Teixiera M."/>
            <person name="Abouelleil A."/>
            <person name="Chapman S.B."/>
            <person name="Priest M."/>
            <person name="Young S.K."/>
            <person name="Wortman J."/>
            <person name="Nusbaum C."/>
            <person name="Birren B."/>
        </authorList>
    </citation>
    <scope>NUCLEOTIDE SEQUENCE [LARGE SCALE GENOMIC DNA]</scope>
    <source>
        <strain evidence="7 8">CBS 650.93</strain>
    </source>
</reference>
<dbReference type="Gene3D" id="3.40.50.300">
    <property type="entry name" value="P-loop containing nucleotide triphosphate hydrolases"/>
    <property type="match status" value="1"/>
</dbReference>
<dbReference type="GeneID" id="25292277"/>
<evidence type="ECO:0000259" key="5">
    <source>
        <dbReference type="Pfam" id="PF22939"/>
    </source>
</evidence>
<dbReference type="Gene3D" id="2.130.10.10">
    <property type="entry name" value="YVTN repeat-like/Quinoprotein amine dehydrogenase"/>
    <property type="match status" value="3"/>
</dbReference>
<dbReference type="InterPro" id="IPR001680">
    <property type="entry name" value="WD40_rpt"/>
</dbReference>
<dbReference type="InterPro" id="IPR054471">
    <property type="entry name" value="GPIID_WHD"/>
</dbReference>
<dbReference type="InterPro" id="IPR007751">
    <property type="entry name" value="DUF676_lipase-like"/>
</dbReference>
<keyword evidence="3" id="KW-0853">WD repeat</keyword>
<feature type="domain" description="GPI inositol-deacylase winged helix" evidence="5">
    <location>
        <begin position="667"/>
        <end position="741"/>
    </location>
</feature>
<dbReference type="InterPro" id="IPR011044">
    <property type="entry name" value="Quino_amine_DH_bsu"/>
</dbReference>
<dbReference type="PANTHER" id="PTHR10039">
    <property type="entry name" value="AMELOGENIN"/>
    <property type="match status" value="1"/>
</dbReference>
<evidence type="ECO:0000256" key="3">
    <source>
        <dbReference type="PROSITE-ProRule" id="PRU00221"/>
    </source>
</evidence>
<dbReference type="VEuPathDB" id="FungiDB:Z518_04206"/>
<evidence type="ECO:0000256" key="1">
    <source>
        <dbReference type="ARBA" id="ARBA00007920"/>
    </source>
</evidence>
<dbReference type="OrthoDB" id="194358at2759"/>
<keyword evidence="2" id="KW-0677">Repeat</keyword>
<dbReference type="Pfam" id="PF05057">
    <property type="entry name" value="DUF676"/>
    <property type="match status" value="1"/>
</dbReference>
<evidence type="ECO:0000259" key="4">
    <source>
        <dbReference type="Pfam" id="PF05057"/>
    </source>
</evidence>
<dbReference type="PANTHER" id="PTHR10039:SF16">
    <property type="entry name" value="GPI INOSITOL-DEACYLASE"/>
    <property type="match status" value="1"/>
</dbReference>
<dbReference type="SUPFAM" id="SSF50969">
    <property type="entry name" value="YVTN repeat-like/Quinoprotein amine dehydrogenase"/>
    <property type="match status" value="1"/>
</dbReference>
<dbReference type="Gene3D" id="3.40.50.1820">
    <property type="entry name" value="alpha/beta hydrolase"/>
    <property type="match status" value="1"/>
</dbReference>
<dbReference type="SUPFAM" id="SSF52540">
    <property type="entry name" value="P-loop containing nucleoside triphosphate hydrolases"/>
    <property type="match status" value="1"/>
</dbReference>
<dbReference type="InterPro" id="IPR036322">
    <property type="entry name" value="WD40_repeat_dom_sf"/>
</dbReference>
<dbReference type="RefSeq" id="XP_013273367.1">
    <property type="nucleotide sequence ID" value="XM_013417913.1"/>
</dbReference>
<feature type="repeat" description="WD" evidence="3">
    <location>
        <begin position="1166"/>
        <end position="1207"/>
    </location>
</feature>
<dbReference type="SUPFAM" id="SSF53474">
    <property type="entry name" value="alpha/beta-Hydrolases"/>
    <property type="match status" value="1"/>
</dbReference>
<dbReference type="SUPFAM" id="SSF50978">
    <property type="entry name" value="WD40 repeat-like"/>
    <property type="match status" value="1"/>
</dbReference>
<dbReference type="InterPro" id="IPR015943">
    <property type="entry name" value="WD40/YVTN_repeat-like_dom_sf"/>
</dbReference>
<accession>A0A0D2ISS4</accession>
<evidence type="ECO:0000259" key="6">
    <source>
        <dbReference type="Pfam" id="PF24883"/>
    </source>
</evidence>
<gene>
    <name evidence="7" type="ORF">Z518_04206</name>
</gene>
<dbReference type="SMART" id="SM00320">
    <property type="entry name" value="WD40"/>
    <property type="match status" value="5"/>
</dbReference>
<evidence type="ECO:0000313" key="7">
    <source>
        <dbReference type="EMBL" id="KIX06231.1"/>
    </source>
</evidence>
<dbReference type="Pfam" id="PF00400">
    <property type="entry name" value="WD40"/>
    <property type="match status" value="1"/>
</dbReference>
<proteinExistence type="inferred from homology"/>
<dbReference type="PROSITE" id="PS50082">
    <property type="entry name" value="WD_REPEATS_2"/>
    <property type="match status" value="1"/>
</dbReference>
<dbReference type="InterPro" id="IPR029058">
    <property type="entry name" value="AB_hydrolase_fold"/>
</dbReference>
<keyword evidence="8" id="KW-1185">Reference proteome</keyword>
<feature type="domain" description="DUF676" evidence="4">
    <location>
        <begin position="202"/>
        <end position="266"/>
    </location>
</feature>
<name>A0A0D2ISS4_9EURO</name>
<protein>
    <recommendedName>
        <fullName evidence="9">GPI inositol-deacylase</fullName>
    </recommendedName>
</protein>
<sequence length="1639" mass="185739">MVVSYDPQIFIEQSPHYPQFRNKRSSLFDVNKAKNEPLSEPTARNEKKISASSPFEWLRRRSSGPIITALSSHRPVQSSLNSVQDASSTPIEQGADPLGLQVVHEPKTKSIADVVFIHGLGGSSHKTWSKCHNPNFFWPGLWLPDDPIIGKARLLTYGYNSQIFGGPRSVSRIDTFATNLLYDMHNSWTNNGGKLEMGRVPIIFVAHSMGGLVAKKAYLLSQNDEEFNEIFRAISGILFLATPHQGSNLAHSLSLILKALLQPEKMFITDLETNSRQLNDLNRSFRNLAPRLSIVSFYEEHHTTIAKRDFLIVGEDSAVLGLPKEQVRGLPADHHDVCKFNDRDDPKYRIFANRCIFNHPWREVQQHLAISRTPIEDFNTLFDRKVPGSCEWIREEPCIKTWLEGYSEPHVVWYTAPPASGKSVLSSYLIHYLQSEGYQCQYYFFDFGDQSKRSVENMIRSLAYQISCSMPKYGKKLLEVLRQGPPLDKSDAGLAWQKLFKDPLLRNELDRTLFWVIDGLDESEAPKKVVDILRELLQSEQMKLKVLFTSRRTEALNLGFQKLMRNVRVDLVHGEDHNYNLRDIRLYVEAELDYLPGSAKLKQRLKDDILERARGNFLWVTLVLEELHNCHTENAIYEMLDQIPEDMGKMYQRMELQITESATQSNVALAKLLLQWTMCAPRPLTLKELTQALEPDYSDFRDLETMIRSVCGQFILIDSTEHVTIIHHTAREYLTNASQSSIAIHRQRAHSTLLVKTLANLCNTSLKSKVFLQSRQELEAKRPFLLYAATSWISHLRYADPISDEVLEKLAHFFKQHCVLDWIYILALLKQLCILVQAARALTKFVSKNRKLNATRSPMLHRLSTLELLESWTVDLVRIAGKFSRHLLVQPQAIYEIVPALCPSNSITNLQFHRNKTASMRIYGQNESWNDVFARFSLRHGEPAWKVVCAGQYLAALTQVGTIYIWRAIDFEEICALRHLEPVTDICMNSKGDRVVSYGLKSTILWELPTGKILLQTLNPKTSRAMSLTFADSDTVILAASDDRIIRVLQTTESEVAWEPLDANLLREKTQTASAFINTPKCMVLKPDGKQVGVSYRSFPLSVWDLDSSRLIARCKRANNPFNLGSDTAKDWFAVDLFTWNPITGHIIGLYKDKTIFKWHPVSNENREVSTSVDEVACSPDGKLFVTSDSEGTVKVWNFASFSVIYQLSSGDPVSGLCFSPDCARFYDVRSSVVTAWEPNGLIRLAESEEPSSDATGDDQPGTLTSHISEAIAPQHPMLMVLAAAPTGLQYVTGNEDGEVCLSDGKSTCKTEITKFHNFQSVTHLVWAQNGNLVAAADLGADIHITQICTPGQDDAYSGPALSLPSPKLKLEGRAIHQMLVDPLSCQLLVISDDLAQVWSITDGAVKTSVNMYQAAQRGWINHPTNSEMFLGIGTQDIQVYHWVDLQQVHQFRISNEAFSLARQPTFNIREEDSSSELRRIKRASWRQEGPAGKVYRSMLTQDCRHIIAHIKEYLVSGKVQKRLLVVETSALEFTENGTEPHSIHYLRIPPQVAEKIEFPLGILPGSKLVFFDRDLWVCSMVLNSRASLDSFKRHYFIPRDWTSVESIEQCSLLRDGTLICPRDGDVIIVRSNFDDIDH</sequence>
<organism evidence="7 8">
    <name type="scientific">Rhinocladiella mackenziei CBS 650.93</name>
    <dbReference type="NCBI Taxonomy" id="1442369"/>
    <lineage>
        <taxon>Eukaryota</taxon>
        <taxon>Fungi</taxon>
        <taxon>Dikarya</taxon>
        <taxon>Ascomycota</taxon>
        <taxon>Pezizomycotina</taxon>
        <taxon>Eurotiomycetes</taxon>
        <taxon>Chaetothyriomycetidae</taxon>
        <taxon>Chaetothyriales</taxon>
        <taxon>Herpotrichiellaceae</taxon>
        <taxon>Rhinocladiella</taxon>
    </lineage>
</organism>
<dbReference type="Pfam" id="PF24883">
    <property type="entry name" value="NPHP3_N"/>
    <property type="match status" value="1"/>
</dbReference>
<dbReference type="InterPro" id="IPR056884">
    <property type="entry name" value="NPHP3-like_N"/>
</dbReference>
<evidence type="ECO:0008006" key="9">
    <source>
        <dbReference type="Google" id="ProtNLM"/>
    </source>
</evidence>
<dbReference type="InterPro" id="IPR027417">
    <property type="entry name" value="P-loop_NTPase"/>
</dbReference>
<comment type="similarity">
    <text evidence="1">Belongs to the putative lipase ROG1 family.</text>
</comment>